<evidence type="ECO:0000256" key="7">
    <source>
        <dbReference type="ARBA" id="ARBA00023303"/>
    </source>
</evidence>
<keyword evidence="4 9" id="KW-1133">Transmembrane helix</keyword>
<evidence type="ECO:0000256" key="6">
    <source>
        <dbReference type="ARBA" id="ARBA00023136"/>
    </source>
</evidence>
<evidence type="ECO:0000256" key="4">
    <source>
        <dbReference type="ARBA" id="ARBA00022989"/>
    </source>
</evidence>
<dbReference type="Proteomes" id="UP000243847">
    <property type="component" value="Chromosome sequence1"/>
</dbReference>
<organism evidence="11 12">
    <name type="scientific">Aurantimicrobium minutum</name>
    <dbReference type="NCBI Taxonomy" id="708131"/>
    <lineage>
        <taxon>Bacteria</taxon>
        <taxon>Bacillati</taxon>
        <taxon>Actinomycetota</taxon>
        <taxon>Actinomycetes</taxon>
        <taxon>Micrococcales</taxon>
        <taxon>Microbacteriaceae</taxon>
        <taxon>Aurantimicrobium</taxon>
    </lineage>
</organism>
<dbReference type="KEGG" id="amin:AUMI_11550"/>
<feature type="domain" description="Potassium channel" evidence="10">
    <location>
        <begin position="152"/>
        <end position="223"/>
    </location>
</feature>
<evidence type="ECO:0000256" key="3">
    <source>
        <dbReference type="ARBA" id="ARBA00022692"/>
    </source>
</evidence>
<keyword evidence="6 9" id="KW-0472">Membrane</keyword>
<evidence type="ECO:0000256" key="2">
    <source>
        <dbReference type="ARBA" id="ARBA00022448"/>
    </source>
</evidence>
<feature type="transmembrane region" description="Helical" evidence="9">
    <location>
        <begin position="31"/>
        <end position="52"/>
    </location>
</feature>
<evidence type="ECO:0000259" key="10">
    <source>
        <dbReference type="Pfam" id="PF07885"/>
    </source>
</evidence>
<dbReference type="PANTHER" id="PTHR11537:SF254">
    <property type="entry name" value="POTASSIUM VOLTAGE-GATED CHANNEL PROTEIN SHAB"/>
    <property type="match status" value="1"/>
</dbReference>
<dbReference type="OrthoDB" id="9799090at2"/>
<keyword evidence="5" id="KW-0406">Ion transport</keyword>
<keyword evidence="7" id="KW-0407">Ion channel</keyword>
<dbReference type="GO" id="GO:0005249">
    <property type="term" value="F:voltage-gated potassium channel activity"/>
    <property type="evidence" value="ECO:0007669"/>
    <property type="project" value="InterPro"/>
</dbReference>
<dbReference type="InterPro" id="IPR028325">
    <property type="entry name" value="VG_K_chnl"/>
</dbReference>
<proteinExistence type="predicted"/>
<feature type="transmembrane region" description="Helical" evidence="9">
    <location>
        <begin position="198"/>
        <end position="222"/>
    </location>
</feature>
<dbReference type="Pfam" id="PF07885">
    <property type="entry name" value="Ion_trans_2"/>
    <property type="match status" value="1"/>
</dbReference>
<protein>
    <submittedName>
        <fullName evidence="11">Ion channel</fullName>
    </submittedName>
</protein>
<feature type="region of interest" description="Disordered" evidence="8">
    <location>
        <begin position="233"/>
        <end position="258"/>
    </location>
</feature>
<feature type="transmembrane region" description="Helical" evidence="9">
    <location>
        <begin position="98"/>
        <end position="118"/>
    </location>
</feature>
<evidence type="ECO:0000256" key="9">
    <source>
        <dbReference type="SAM" id="Phobius"/>
    </source>
</evidence>
<evidence type="ECO:0000256" key="5">
    <source>
        <dbReference type="ARBA" id="ARBA00023065"/>
    </source>
</evidence>
<evidence type="ECO:0000313" key="11">
    <source>
        <dbReference type="EMBL" id="BAU98697.1"/>
    </source>
</evidence>
<comment type="subcellular location">
    <subcellularLocation>
        <location evidence="1">Membrane</location>
        <topology evidence="1">Multi-pass membrane protein</topology>
    </subcellularLocation>
</comment>
<sequence>MEKSPKPLVMNADGMLVEDTRSPKEITWEKYTTLPFIFLSFIFLLGYSVLILNDEVFTQGIDKYILVMLGIIWVTFIIDYFVRLTLSNDKRVFFKRNVIDLISMAIPFTRPFLLLMYLSRLRWFRGKQGSSVRARLVAYAASFALMYIYVLSLAVYGAERRAPGASITSYGDAVWWAIETITTVGYGDMVPVTIFGRIYASLLMLGGMIIVGATTATVISYLTEKVQSVHKRSLDHQAHQNSHSGHSTEHKDDSQPQS</sequence>
<dbReference type="GO" id="GO:0008076">
    <property type="term" value="C:voltage-gated potassium channel complex"/>
    <property type="evidence" value="ECO:0007669"/>
    <property type="project" value="InterPro"/>
</dbReference>
<dbReference type="PANTHER" id="PTHR11537">
    <property type="entry name" value="VOLTAGE-GATED POTASSIUM CHANNEL"/>
    <property type="match status" value="1"/>
</dbReference>
<dbReference type="Gene3D" id="1.10.287.70">
    <property type="match status" value="1"/>
</dbReference>
<dbReference type="PRINTS" id="PR00169">
    <property type="entry name" value="KCHANNEL"/>
</dbReference>
<dbReference type="InterPro" id="IPR013099">
    <property type="entry name" value="K_chnl_dom"/>
</dbReference>
<feature type="transmembrane region" description="Helical" evidence="9">
    <location>
        <begin position="64"/>
        <end position="86"/>
    </location>
</feature>
<evidence type="ECO:0000256" key="1">
    <source>
        <dbReference type="ARBA" id="ARBA00004141"/>
    </source>
</evidence>
<dbReference type="EMBL" id="AP017457">
    <property type="protein sequence ID" value="BAU98697.1"/>
    <property type="molecule type" value="Genomic_DNA"/>
</dbReference>
<keyword evidence="3 9" id="KW-0812">Transmembrane</keyword>
<dbReference type="RefSeq" id="WP_096380250.1">
    <property type="nucleotide sequence ID" value="NZ_AP017457.1"/>
</dbReference>
<evidence type="ECO:0000256" key="8">
    <source>
        <dbReference type="SAM" id="MobiDB-lite"/>
    </source>
</evidence>
<dbReference type="SUPFAM" id="SSF81324">
    <property type="entry name" value="Voltage-gated potassium channels"/>
    <property type="match status" value="1"/>
</dbReference>
<dbReference type="GO" id="GO:0001508">
    <property type="term" value="P:action potential"/>
    <property type="evidence" value="ECO:0007669"/>
    <property type="project" value="TreeGrafter"/>
</dbReference>
<evidence type="ECO:0000313" key="12">
    <source>
        <dbReference type="Proteomes" id="UP000243847"/>
    </source>
</evidence>
<dbReference type="GeneID" id="80451338"/>
<gene>
    <name evidence="11" type="ORF">AUMI_11550</name>
</gene>
<dbReference type="AlphaFoldDB" id="A0A182C1L9"/>
<keyword evidence="2" id="KW-0813">Transport</keyword>
<feature type="compositionally biased region" description="Basic and acidic residues" evidence="8">
    <location>
        <begin position="246"/>
        <end position="258"/>
    </location>
</feature>
<name>A0A182C1L9_9MICO</name>
<accession>A0A182C1L9</accession>
<dbReference type="InterPro" id="IPR027359">
    <property type="entry name" value="Volt_channel_dom_sf"/>
</dbReference>
<feature type="transmembrane region" description="Helical" evidence="9">
    <location>
        <begin position="138"/>
        <end position="158"/>
    </location>
</feature>
<feature type="transmembrane region" description="Helical" evidence="9">
    <location>
        <begin position="170"/>
        <end position="186"/>
    </location>
</feature>
<reference evidence="11 12" key="1">
    <citation type="journal article" date="2016" name="Genome Announc.">
        <title>Complete Genome Sequence of Aurantimicrobium minutum Type Strain KNCT, a Planktonic Ultramicrobacterium Isolated from River Water.</title>
        <authorList>
            <person name="Nakai R."/>
            <person name="Fujisawa T."/>
            <person name="Nakamura Y."/>
            <person name="Nishide H."/>
            <person name="Uchiyama I."/>
            <person name="Baba T."/>
            <person name="Toyoda A."/>
            <person name="Fujiyama A."/>
            <person name="Naganuma T."/>
            <person name="Niki H."/>
        </authorList>
    </citation>
    <scope>NUCLEOTIDE SEQUENCE [LARGE SCALE GENOMIC DNA]</scope>
    <source>
        <strain evidence="11 12">KNC</strain>
    </source>
</reference>
<dbReference type="Gene3D" id="1.20.120.350">
    <property type="entry name" value="Voltage-gated potassium channels. Chain C"/>
    <property type="match status" value="1"/>
</dbReference>